<dbReference type="EMBL" id="LQCI01000017">
    <property type="protein sequence ID" value="KZB84070.1"/>
    <property type="molecule type" value="Genomic_DNA"/>
</dbReference>
<dbReference type="EMBL" id="LOBU02000011">
    <property type="protein sequence ID" value="OKA08560.1"/>
    <property type="molecule type" value="Genomic_DNA"/>
</dbReference>
<evidence type="ECO:0000313" key="4">
    <source>
        <dbReference type="Proteomes" id="UP000076321"/>
    </source>
</evidence>
<evidence type="ECO:0000313" key="3">
    <source>
        <dbReference type="EMBL" id="OKA08560.1"/>
    </source>
</evidence>
<accession>A0A154MJ05</accession>
<comment type="caution">
    <text evidence="2">The sequence shown here is derived from an EMBL/GenBank/DDBJ whole genome shotgun (WGS) entry which is preliminary data.</text>
</comment>
<reference evidence="3 5" key="2">
    <citation type="submission" date="2016-11" db="EMBL/GenBank/DDBJ databases">
        <title>Genome sequencing of Amycolatopsis regifaucium.</title>
        <authorList>
            <person name="Mayilraj S."/>
            <person name="Kaur N."/>
        </authorList>
    </citation>
    <scope>NUCLEOTIDE SEQUENCE [LARGE SCALE GENOMIC DNA]</scope>
    <source>
        <strain evidence="3 5">GY080</strain>
    </source>
</reference>
<sequence>MQVERTRLYRVRTVADSFDVSVATIYRAVESGALRAIRIGTGRGAVRIPGAAIEQYIAACESAAATRAEREDQDEAGFAAGGAA</sequence>
<dbReference type="InterPro" id="IPR009061">
    <property type="entry name" value="DNA-bd_dom_put_sf"/>
</dbReference>
<dbReference type="Proteomes" id="UP000186883">
    <property type="component" value="Unassembled WGS sequence"/>
</dbReference>
<organism evidence="2 4">
    <name type="scientific">Amycolatopsis regifaucium</name>
    <dbReference type="NCBI Taxonomy" id="546365"/>
    <lineage>
        <taxon>Bacteria</taxon>
        <taxon>Bacillati</taxon>
        <taxon>Actinomycetota</taxon>
        <taxon>Actinomycetes</taxon>
        <taxon>Pseudonocardiales</taxon>
        <taxon>Pseudonocardiaceae</taxon>
        <taxon>Amycolatopsis</taxon>
    </lineage>
</organism>
<dbReference type="NCBIfam" id="TIGR01764">
    <property type="entry name" value="excise"/>
    <property type="match status" value="1"/>
</dbReference>
<name>A0A154MJ05_9PSEU</name>
<evidence type="ECO:0000313" key="5">
    <source>
        <dbReference type="Proteomes" id="UP000186883"/>
    </source>
</evidence>
<protein>
    <recommendedName>
        <fullName evidence="1">Helix-turn-helix domain-containing protein</fullName>
    </recommendedName>
</protein>
<keyword evidence="5" id="KW-1185">Reference proteome</keyword>
<dbReference type="Pfam" id="PF12728">
    <property type="entry name" value="HTH_17"/>
    <property type="match status" value="1"/>
</dbReference>
<proteinExistence type="predicted"/>
<dbReference type="GO" id="GO:0003677">
    <property type="term" value="F:DNA binding"/>
    <property type="evidence" value="ECO:0007669"/>
    <property type="project" value="InterPro"/>
</dbReference>
<feature type="domain" description="Helix-turn-helix" evidence="1">
    <location>
        <begin position="8"/>
        <end position="60"/>
    </location>
</feature>
<evidence type="ECO:0000313" key="2">
    <source>
        <dbReference type="EMBL" id="KZB84070.1"/>
    </source>
</evidence>
<dbReference type="Proteomes" id="UP000076321">
    <property type="component" value="Unassembled WGS sequence"/>
</dbReference>
<reference evidence="2 4" key="1">
    <citation type="submission" date="2015-12" db="EMBL/GenBank/DDBJ databases">
        <title>Amycolatopsis regifaucium genome sequencing and assembly.</title>
        <authorList>
            <person name="Mayilraj S."/>
        </authorList>
    </citation>
    <scope>NUCLEOTIDE SEQUENCE [LARGE SCALE GENOMIC DNA]</scope>
    <source>
        <strain evidence="2 4">GY080</strain>
    </source>
</reference>
<dbReference type="InterPro" id="IPR041657">
    <property type="entry name" value="HTH_17"/>
</dbReference>
<gene>
    <name evidence="3" type="ORF">ATP06_0211070</name>
    <name evidence="2" type="ORF">AVL48_33980</name>
</gene>
<dbReference type="AlphaFoldDB" id="A0A154MJ05"/>
<dbReference type="RefSeq" id="WP_061987950.1">
    <property type="nucleotide sequence ID" value="NZ_FOPQ01000024.1"/>
</dbReference>
<dbReference type="InterPro" id="IPR010093">
    <property type="entry name" value="SinI_DNA-bd"/>
</dbReference>
<dbReference type="SUPFAM" id="SSF46955">
    <property type="entry name" value="Putative DNA-binding domain"/>
    <property type="match status" value="1"/>
</dbReference>
<evidence type="ECO:0000259" key="1">
    <source>
        <dbReference type="Pfam" id="PF12728"/>
    </source>
</evidence>